<dbReference type="GO" id="GO:0046974">
    <property type="term" value="F:histone H3K9 methyltransferase activity"/>
    <property type="evidence" value="ECO:0007669"/>
    <property type="project" value="TreeGrafter"/>
</dbReference>
<evidence type="ECO:0000256" key="3">
    <source>
        <dbReference type="ARBA" id="ARBA00022691"/>
    </source>
</evidence>
<evidence type="ECO:0000313" key="7">
    <source>
        <dbReference type="RefSeq" id="XP_018026296.1"/>
    </source>
</evidence>
<reference evidence="7" key="1">
    <citation type="submission" date="2025-08" db="UniProtKB">
        <authorList>
            <consortium name="RefSeq"/>
        </authorList>
    </citation>
    <scope>IDENTIFICATION</scope>
    <source>
        <tissue evidence="7">Whole organism</tissue>
    </source>
</reference>
<proteinExistence type="predicted"/>
<feature type="domain" description="Pre-SET" evidence="5">
    <location>
        <begin position="16"/>
        <end position="88"/>
    </location>
</feature>
<dbReference type="GO" id="GO:0010629">
    <property type="term" value="P:negative regulation of gene expression"/>
    <property type="evidence" value="ECO:0007669"/>
    <property type="project" value="TreeGrafter"/>
</dbReference>
<evidence type="ECO:0000256" key="2">
    <source>
        <dbReference type="ARBA" id="ARBA00022603"/>
    </source>
</evidence>
<dbReference type="GO" id="GO:0008270">
    <property type="term" value="F:zinc ion binding"/>
    <property type="evidence" value="ECO:0007669"/>
    <property type="project" value="InterPro"/>
</dbReference>
<keyword evidence="2" id="KW-0489">Methyltransferase</keyword>
<dbReference type="GO" id="GO:0032259">
    <property type="term" value="P:methylation"/>
    <property type="evidence" value="ECO:0007669"/>
    <property type="project" value="UniProtKB-KW"/>
</dbReference>
<dbReference type="InterPro" id="IPR007728">
    <property type="entry name" value="Pre-SET_dom"/>
</dbReference>
<dbReference type="PROSITE" id="PS50867">
    <property type="entry name" value="PRE_SET"/>
    <property type="match status" value="1"/>
</dbReference>
<dbReference type="OrthoDB" id="5792673at2759"/>
<dbReference type="AlphaFoldDB" id="A0A8B7PLM2"/>
<evidence type="ECO:0000259" key="5">
    <source>
        <dbReference type="PROSITE" id="PS50867"/>
    </source>
</evidence>
<dbReference type="KEGG" id="hazt:108681738"/>
<dbReference type="SUPFAM" id="SSF82199">
    <property type="entry name" value="SET domain"/>
    <property type="match status" value="1"/>
</dbReference>
<dbReference type="Pfam" id="PF05033">
    <property type="entry name" value="Pre-SET"/>
    <property type="match status" value="1"/>
</dbReference>
<dbReference type="InterPro" id="IPR051516">
    <property type="entry name" value="SETDB_methyltransferase"/>
</dbReference>
<dbReference type="GO" id="GO:0070828">
    <property type="term" value="P:heterochromatin organization"/>
    <property type="evidence" value="ECO:0007669"/>
    <property type="project" value="TreeGrafter"/>
</dbReference>
<feature type="non-terminal residue" evidence="7">
    <location>
        <position position="126"/>
    </location>
</feature>
<dbReference type="PANTHER" id="PTHR46024">
    <property type="entry name" value="HISTONE-LYSINE N-METHYLTRANSFERASE EGGLESS"/>
    <property type="match status" value="1"/>
</dbReference>
<evidence type="ECO:0000313" key="6">
    <source>
        <dbReference type="Proteomes" id="UP000694843"/>
    </source>
</evidence>
<dbReference type="GeneID" id="108681738"/>
<keyword evidence="4" id="KW-0539">Nucleus</keyword>
<dbReference type="PANTHER" id="PTHR46024:SF1">
    <property type="entry name" value="HISTONE-LYSINE N-METHYLTRANSFERASE EGGLESS"/>
    <property type="match status" value="1"/>
</dbReference>
<accession>A0A8B7PLM2</accession>
<comment type="subcellular location">
    <subcellularLocation>
        <location evidence="1">Nucleus</location>
    </subcellularLocation>
</comment>
<keyword evidence="6" id="KW-1185">Reference proteome</keyword>
<dbReference type="RefSeq" id="XP_018026296.1">
    <property type="nucleotide sequence ID" value="XM_018170807.1"/>
</dbReference>
<evidence type="ECO:0000256" key="4">
    <source>
        <dbReference type="ARBA" id="ARBA00023242"/>
    </source>
</evidence>
<keyword evidence="3" id="KW-0949">S-adenosyl-L-methionine</keyword>
<keyword evidence="2" id="KW-0808">Transferase</keyword>
<protein>
    <submittedName>
        <fullName evidence="7">Histone-lysine N-methyltransferase eggless-like</fullName>
    </submittedName>
</protein>
<name>A0A8B7PLM2_HYAAZ</name>
<dbReference type="Gene3D" id="2.170.270.10">
    <property type="entry name" value="SET domain"/>
    <property type="match status" value="1"/>
</dbReference>
<dbReference type="InterPro" id="IPR046341">
    <property type="entry name" value="SET_dom_sf"/>
</dbReference>
<dbReference type="GO" id="GO:0005634">
    <property type="term" value="C:nucleus"/>
    <property type="evidence" value="ECO:0007669"/>
    <property type="project" value="UniProtKB-SubCell"/>
</dbReference>
<dbReference type="Proteomes" id="UP000694843">
    <property type="component" value="Unplaced"/>
</dbReference>
<sequence>MPAPGVPLNLDTDFLVCCSCTDDCQDKSRCECWQLTLESNKRLPPKLQLNDPGYVHRRLYEQVTSGIFECNSRCACKHTCQNRVVQNPLRIKLQLFKTARRGWGVRTLHDVPRGSFICVYVGRMLT</sequence>
<gene>
    <name evidence="7" type="primary">LOC108681738</name>
</gene>
<evidence type="ECO:0000256" key="1">
    <source>
        <dbReference type="ARBA" id="ARBA00004123"/>
    </source>
</evidence>
<organism evidence="6 7">
    <name type="scientific">Hyalella azteca</name>
    <name type="common">Amphipod</name>
    <dbReference type="NCBI Taxonomy" id="294128"/>
    <lineage>
        <taxon>Eukaryota</taxon>
        <taxon>Metazoa</taxon>
        <taxon>Ecdysozoa</taxon>
        <taxon>Arthropoda</taxon>
        <taxon>Crustacea</taxon>
        <taxon>Multicrustacea</taxon>
        <taxon>Malacostraca</taxon>
        <taxon>Eumalacostraca</taxon>
        <taxon>Peracarida</taxon>
        <taxon>Amphipoda</taxon>
        <taxon>Senticaudata</taxon>
        <taxon>Talitrida</taxon>
        <taxon>Talitroidea</taxon>
        <taxon>Hyalellidae</taxon>
        <taxon>Hyalella</taxon>
    </lineage>
</organism>